<dbReference type="EMBL" id="NBCO01000004">
    <property type="protein sequence ID" value="ORC92098.1"/>
    <property type="molecule type" value="Genomic_DNA"/>
</dbReference>
<dbReference type="VEuPathDB" id="TriTrypDB:TM35_000043120"/>
<dbReference type="AlphaFoldDB" id="A0A1X0P5H7"/>
<reference evidence="2 3" key="1">
    <citation type="submission" date="2017-03" db="EMBL/GenBank/DDBJ databases">
        <title>An alternative strategy for trypanosome survival in the mammalian bloodstream revealed through genome and transcriptome analysis of the ubiquitous bovine parasite Trypanosoma (Megatrypanum) theileri.</title>
        <authorList>
            <person name="Kelly S."/>
            <person name="Ivens A."/>
            <person name="Mott A."/>
            <person name="O'Neill E."/>
            <person name="Emms D."/>
            <person name="Macleod O."/>
            <person name="Voorheis P."/>
            <person name="Matthews J."/>
            <person name="Matthews K."/>
            <person name="Carrington M."/>
        </authorList>
    </citation>
    <scope>NUCLEOTIDE SEQUENCE [LARGE SCALE GENOMIC DNA]</scope>
    <source>
        <strain evidence="2">Edinburgh</strain>
    </source>
</reference>
<keyword evidence="3" id="KW-1185">Reference proteome</keyword>
<accession>A0A1X0P5H7</accession>
<feature type="compositionally biased region" description="Polar residues" evidence="1">
    <location>
        <begin position="175"/>
        <end position="192"/>
    </location>
</feature>
<proteinExistence type="predicted"/>
<evidence type="ECO:0000313" key="3">
    <source>
        <dbReference type="Proteomes" id="UP000192257"/>
    </source>
</evidence>
<feature type="region of interest" description="Disordered" evidence="1">
    <location>
        <begin position="171"/>
        <end position="198"/>
    </location>
</feature>
<evidence type="ECO:0000313" key="2">
    <source>
        <dbReference type="EMBL" id="ORC92098.1"/>
    </source>
</evidence>
<dbReference type="RefSeq" id="XP_028886164.1">
    <property type="nucleotide sequence ID" value="XM_029022506.1"/>
</dbReference>
<evidence type="ECO:0000256" key="1">
    <source>
        <dbReference type="SAM" id="MobiDB-lite"/>
    </source>
</evidence>
<dbReference type="OrthoDB" id="266062at2759"/>
<comment type="caution">
    <text evidence="2">The sequence shown here is derived from an EMBL/GenBank/DDBJ whole genome shotgun (WGS) entry which is preliminary data.</text>
</comment>
<dbReference type="GeneID" id="39982286"/>
<dbReference type="Proteomes" id="UP000192257">
    <property type="component" value="Unassembled WGS sequence"/>
</dbReference>
<organism evidence="2 3">
    <name type="scientific">Trypanosoma theileri</name>
    <dbReference type="NCBI Taxonomy" id="67003"/>
    <lineage>
        <taxon>Eukaryota</taxon>
        <taxon>Discoba</taxon>
        <taxon>Euglenozoa</taxon>
        <taxon>Kinetoplastea</taxon>
        <taxon>Metakinetoplastina</taxon>
        <taxon>Trypanosomatida</taxon>
        <taxon>Trypanosomatidae</taxon>
        <taxon>Trypanosoma</taxon>
    </lineage>
</organism>
<protein>
    <submittedName>
        <fullName evidence="2">Uncharacterized protein</fullName>
    </submittedName>
</protein>
<name>A0A1X0P5H7_9TRYP</name>
<gene>
    <name evidence="2" type="ORF">TM35_000043120</name>
</gene>
<sequence>MSTPAYRVASLLRQGNSSDFDGEKSTLAKLTRDVETFLSHASNVPPVVLETPNGGDNNDAKSTIEEPAAMEVHLNVVAGVLEPREPTSDVSRVDGLLLPTTTNHETLDRQHVREAQALLNLMGALSPTTVMGNLSQVASTTTTTTASWQGEMNVTGTDEDTDSVAVYDAEDLNDDTSTSYSDESRTNDQGSTRIVELN</sequence>